<name>A0AAV4R1F1_CAEEX</name>
<dbReference type="EMBL" id="BPLR01007334">
    <property type="protein sequence ID" value="GIY16133.1"/>
    <property type="molecule type" value="Genomic_DNA"/>
</dbReference>
<evidence type="ECO:0000313" key="1">
    <source>
        <dbReference type="EMBL" id="GIY16133.1"/>
    </source>
</evidence>
<gene>
    <name evidence="1" type="ORF">CEXT_761141</name>
</gene>
<keyword evidence="2" id="KW-1185">Reference proteome</keyword>
<proteinExistence type="predicted"/>
<protein>
    <submittedName>
        <fullName evidence="1">Uncharacterized protein</fullName>
    </submittedName>
</protein>
<dbReference type="AlphaFoldDB" id="A0AAV4R1F1"/>
<evidence type="ECO:0000313" key="2">
    <source>
        <dbReference type="Proteomes" id="UP001054945"/>
    </source>
</evidence>
<reference evidence="1 2" key="1">
    <citation type="submission" date="2021-06" db="EMBL/GenBank/DDBJ databases">
        <title>Caerostris extrusa draft genome.</title>
        <authorList>
            <person name="Kono N."/>
            <person name="Arakawa K."/>
        </authorList>
    </citation>
    <scope>NUCLEOTIDE SEQUENCE [LARGE SCALE GENOMIC DNA]</scope>
</reference>
<accession>A0AAV4R1F1</accession>
<organism evidence="1 2">
    <name type="scientific">Caerostris extrusa</name>
    <name type="common">Bark spider</name>
    <name type="synonym">Caerostris bankana</name>
    <dbReference type="NCBI Taxonomy" id="172846"/>
    <lineage>
        <taxon>Eukaryota</taxon>
        <taxon>Metazoa</taxon>
        <taxon>Ecdysozoa</taxon>
        <taxon>Arthropoda</taxon>
        <taxon>Chelicerata</taxon>
        <taxon>Arachnida</taxon>
        <taxon>Araneae</taxon>
        <taxon>Araneomorphae</taxon>
        <taxon>Entelegynae</taxon>
        <taxon>Araneoidea</taxon>
        <taxon>Araneidae</taxon>
        <taxon>Caerostris</taxon>
    </lineage>
</organism>
<sequence>MTLRFFLTCHPFTSHQAGQMRTRYSYSCLMDGSCRYPVDTGNDRVTARRNRSPSLTCPAKAYFAGVIKYPCLCLDTTLVEQCDTSLSQNNVLGINIKTSQV</sequence>
<dbReference type="Proteomes" id="UP001054945">
    <property type="component" value="Unassembled WGS sequence"/>
</dbReference>
<comment type="caution">
    <text evidence="1">The sequence shown here is derived from an EMBL/GenBank/DDBJ whole genome shotgun (WGS) entry which is preliminary data.</text>
</comment>